<dbReference type="InterPro" id="IPR036259">
    <property type="entry name" value="MFS_trans_sf"/>
</dbReference>
<feature type="transmembrane region" description="Helical" evidence="6">
    <location>
        <begin position="30"/>
        <end position="51"/>
    </location>
</feature>
<dbReference type="GO" id="GO:0005351">
    <property type="term" value="F:carbohydrate:proton symporter activity"/>
    <property type="evidence" value="ECO:0007669"/>
    <property type="project" value="TreeGrafter"/>
</dbReference>
<dbReference type="FunFam" id="1.20.1250.20:FF:001515">
    <property type="entry name" value="Uncharacterized protein"/>
    <property type="match status" value="1"/>
</dbReference>
<sequence length="383" mass="42528">MNGVLIAGGYSIASYMGLAFYYSTTSATQWRGPLGVALVFPFIMLAVICFVPESPRWLSMQGRSDDAWKVISDLHANPSDPDQEYAQKEFYQIQKQTEIDRTLNPTWKEMWVRPSYRRRSVMVIVFAFIGQSTAILVVNNYGPSLYKSLGFGTRDQLILQCGWITGGIPANFLGAWFMDRIGRRPLMLFGIFGCLVMLCIEAAMVALYASEGTNKAGLGVGVAAFYIFLIIYSVGIDVCGVVWYSEIFPNHIRAKGVAMAVMSIALTDLIYLQATAEAFANIGWRFYLLFIIVCAIGVVWAYFTIPETKGVPLEELAAIFGDDDEIVVFMKDIRLDQATCELVAHEGDTDSTRVATELHKPLQRGDHIEELPSKAHSPGTESV</sequence>
<evidence type="ECO:0000259" key="7">
    <source>
        <dbReference type="PROSITE" id="PS50850"/>
    </source>
</evidence>
<feature type="transmembrane region" description="Helical" evidence="6">
    <location>
        <begin position="221"/>
        <end position="244"/>
    </location>
</feature>
<dbReference type="SUPFAM" id="SSF103473">
    <property type="entry name" value="MFS general substrate transporter"/>
    <property type="match status" value="1"/>
</dbReference>
<dbReference type="EMBL" id="MU253853">
    <property type="protein sequence ID" value="KAG9245324.1"/>
    <property type="molecule type" value="Genomic_DNA"/>
</dbReference>
<dbReference type="Gene3D" id="1.20.1250.20">
    <property type="entry name" value="MFS general substrate transporter like domains"/>
    <property type="match status" value="1"/>
</dbReference>
<feature type="transmembrane region" description="Helical" evidence="6">
    <location>
        <begin position="7"/>
        <end position="24"/>
    </location>
</feature>
<dbReference type="InterPro" id="IPR005828">
    <property type="entry name" value="MFS_sugar_transport-like"/>
</dbReference>
<comment type="caution">
    <text evidence="8">The sequence shown here is derived from an EMBL/GenBank/DDBJ whole genome shotgun (WGS) entry which is preliminary data.</text>
</comment>
<keyword evidence="4 6" id="KW-1133">Transmembrane helix</keyword>
<dbReference type="PROSITE" id="PS50850">
    <property type="entry name" value="MFS"/>
    <property type="match status" value="1"/>
</dbReference>
<evidence type="ECO:0000256" key="4">
    <source>
        <dbReference type="ARBA" id="ARBA00022989"/>
    </source>
</evidence>
<dbReference type="Pfam" id="PF00083">
    <property type="entry name" value="Sugar_tr"/>
    <property type="match status" value="1"/>
</dbReference>
<feature type="transmembrane region" description="Helical" evidence="6">
    <location>
        <begin position="157"/>
        <end position="178"/>
    </location>
</feature>
<proteinExistence type="inferred from homology"/>
<dbReference type="PROSITE" id="PS00216">
    <property type="entry name" value="SUGAR_TRANSPORT_1"/>
    <property type="match status" value="1"/>
</dbReference>
<organism evidence="8 9">
    <name type="scientific">Calycina marina</name>
    <dbReference type="NCBI Taxonomy" id="1763456"/>
    <lineage>
        <taxon>Eukaryota</taxon>
        <taxon>Fungi</taxon>
        <taxon>Dikarya</taxon>
        <taxon>Ascomycota</taxon>
        <taxon>Pezizomycotina</taxon>
        <taxon>Leotiomycetes</taxon>
        <taxon>Helotiales</taxon>
        <taxon>Pezizellaceae</taxon>
        <taxon>Calycina</taxon>
    </lineage>
</organism>
<feature type="transmembrane region" description="Helical" evidence="6">
    <location>
        <begin position="256"/>
        <end position="274"/>
    </location>
</feature>
<feature type="transmembrane region" description="Helical" evidence="6">
    <location>
        <begin position="185"/>
        <end position="209"/>
    </location>
</feature>
<reference evidence="8" key="1">
    <citation type="journal article" date="2021" name="IMA Fungus">
        <title>Genomic characterization of three marine fungi, including Emericellopsis atlantica sp. nov. with signatures of a generalist lifestyle and marine biomass degradation.</title>
        <authorList>
            <person name="Hagestad O.C."/>
            <person name="Hou L."/>
            <person name="Andersen J.H."/>
            <person name="Hansen E.H."/>
            <person name="Altermark B."/>
            <person name="Li C."/>
            <person name="Kuhnert E."/>
            <person name="Cox R.J."/>
            <person name="Crous P.W."/>
            <person name="Spatafora J.W."/>
            <person name="Lail K."/>
            <person name="Amirebrahimi M."/>
            <person name="Lipzen A."/>
            <person name="Pangilinan J."/>
            <person name="Andreopoulos W."/>
            <person name="Hayes R.D."/>
            <person name="Ng V."/>
            <person name="Grigoriev I.V."/>
            <person name="Jackson S.A."/>
            <person name="Sutton T.D.S."/>
            <person name="Dobson A.D.W."/>
            <person name="Rama T."/>
        </authorList>
    </citation>
    <scope>NUCLEOTIDE SEQUENCE</scope>
    <source>
        <strain evidence="8">TRa3180A</strain>
    </source>
</reference>
<dbReference type="GO" id="GO:0016020">
    <property type="term" value="C:membrane"/>
    <property type="evidence" value="ECO:0007669"/>
    <property type="project" value="UniProtKB-SubCell"/>
</dbReference>
<keyword evidence="5 6" id="KW-0472">Membrane</keyword>
<gene>
    <name evidence="8" type="ORF">BJ878DRAFT_502022</name>
</gene>
<dbReference type="InterPro" id="IPR005829">
    <property type="entry name" value="Sugar_transporter_CS"/>
</dbReference>
<comment type="subcellular location">
    <subcellularLocation>
        <location evidence="1">Membrane</location>
        <topology evidence="1">Multi-pass membrane protein</topology>
    </subcellularLocation>
</comment>
<dbReference type="Proteomes" id="UP000887226">
    <property type="component" value="Unassembled WGS sequence"/>
</dbReference>
<protein>
    <submittedName>
        <fullName evidence="8">General substrate transporter</fullName>
    </submittedName>
</protein>
<accession>A0A9P8CFM8</accession>
<dbReference type="PANTHER" id="PTHR48022:SF11">
    <property type="entry name" value="MONOSACCHARIDE TRANSPORTER (HXT8), PUTATIVE (AFU_ORTHOLOGUE AFUA_2G08120)-RELATED"/>
    <property type="match status" value="1"/>
</dbReference>
<feature type="transmembrane region" description="Helical" evidence="6">
    <location>
        <begin position="286"/>
        <end position="305"/>
    </location>
</feature>
<evidence type="ECO:0000256" key="3">
    <source>
        <dbReference type="ARBA" id="ARBA00022692"/>
    </source>
</evidence>
<dbReference type="PANTHER" id="PTHR48022">
    <property type="entry name" value="PLASTIDIC GLUCOSE TRANSPORTER 4"/>
    <property type="match status" value="1"/>
</dbReference>
<evidence type="ECO:0000313" key="8">
    <source>
        <dbReference type="EMBL" id="KAG9245324.1"/>
    </source>
</evidence>
<dbReference type="OrthoDB" id="6612291at2759"/>
<feature type="transmembrane region" description="Helical" evidence="6">
    <location>
        <begin position="120"/>
        <end position="137"/>
    </location>
</feature>
<dbReference type="InterPro" id="IPR050360">
    <property type="entry name" value="MFS_Sugar_Transporters"/>
</dbReference>
<feature type="domain" description="Major facilitator superfamily (MFS) profile" evidence="7">
    <location>
        <begin position="1"/>
        <end position="309"/>
    </location>
</feature>
<dbReference type="AlphaFoldDB" id="A0A9P8CFM8"/>
<evidence type="ECO:0000313" key="9">
    <source>
        <dbReference type="Proteomes" id="UP000887226"/>
    </source>
</evidence>
<dbReference type="InterPro" id="IPR020846">
    <property type="entry name" value="MFS_dom"/>
</dbReference>
<comment type="similarity">
    <text evidence="2">Belongs to the major facilitator superfamily. Sugar transporter (TC 2.A.1.1) family.</text>
</comment>
<keyword evidence="3 6" id="KW-0812">Transmembrane</keyword>
<keyword evidence="9" id="KW-1185">Reference proteome</keyword>
<evidence type="ECO:0000256" key="5">
    <source>
        <dbReference type="ARBA" id="ARBA00023136"/>
    </source>
</evidence>
<evidence type="ECO:0000256" key="1">
    <source>
        <dbReference type="ARBA" id="ARBA00004141"/>
    </source>
</evidence>
<evidence type="ECO:0000256" key="2">
    <source>
        <dbReference type="ARBA" id="ARBA00010992"/>
    </source>
</evidence>
<name>A0A9P8CFM8_9HELO</name>
<evidence type="ECO:0000256" key="6">
    <source>
        <dbReference type="SAM" id="Phobius"/>
    </source>
</evidence>